<dbReference type="Proteomes" id="UP000504636">
    <property type="component" value="Unplaced"/>
</dbReference>
<evidence type="ECO:0000313" key="2">
    <source>
        <dbReference type="Proteomes" id="UP000504636"/>
    </source>
</evidence>
<dbReference type="RefSeq" id="XP_033574880.1">
    <property type="nucleotide sequence ID" value="XM_033725705.1"/>
</dbReference>
<proteinExistence type="predicted"/>
<reference evidence="1 3" key="1">
    <citation type="journal article" date="2020" name="Stud. Mycol.">
        <title>101 Dothideomycetes genomes: a test case for predicting lifestyles and emergence of pathogens.</title>
        <authorList>
            <person name="Haridas S."/>
            <person name="Albert R."/>
            <person name="Binder M."/>
            <person name="Bloem J."/>
            <person name="Labutti K."/>
            <person name="Salamov A."/>
            <person name="Andreopoulos B."/>
            <person name="Baker S."/>
            <person name="Barry K."/>
            <person name="Bills G."/>
            <person name="Bluhm B."/>
            <person name="Cannon C."/>
            <person name="Castanera R."/>
            <person name="Culley D."/>
            <person name="Daum C."/>
            <person name="Ezra D."/>
            <person name="Gonzalez J."/>
            <person name="Henrissat B."/>
            <person name="Kuo A."/>
            <person name="Liang C."/>
            <person name="Lipzen A."/>
            <person name="Lutzoni F."/>
            <person name="Magnuson J."/>
            <person name="Mondo S."/>
            <person name="Nolan M."/>
            <person name="Ohm R."/>
            <person name="Pangilinan J."/>
            <person name="Park H.-J."/>
            <person name="Ramirez L."/>
            <person name="Alfaro M."/>
            <person name="Sun H."/>
            <person name="Tritt A."/>
            <person name="Yoshinaga Y."/>
            <person name="Zwiers L.-H."/>
            <person name="Turgeon B."/>
            <person name="Goodwin S."/>
            <person name="Spatafora J."/>
            <person name="Crous P."/>
            <person name="Grigoriev I."/>
        </authorList>
    </citation>
    <scope>NUCLEOTIDE SEQUENCE</scope>
    <source>
        <strain evidence="1 3">CBS 304.34</strain>
    </source>
</reference>
<name>A0A6A6YGH8_9PEZI</name>
<sequence>MSTNMASFLLISLVLLPCTFLVWNIHTFSINYSRAPGRFLLPIFERVPFDPGNFTRFCRHGFEIGDTYHWVDEFGDAFVTVSPAKI</sequence>
<dbReference type="EMBL" id="MU003704">
    <property type="protein sequence ID" value="KAF2807916.1"/>
    <property type="molecule type" value="Genomic_DNA"/>
</dbReference>
<evidence type="ECO:0000313" key="3">
    <source>
        <dbReference type="RefSeq" id="XP_033574880.1"/>
    </source>
</evidence>
<protein>
    <submittedName>
        <fullName evidence="1 3">Uncharacterized protein</fullName>
    </submittedName>
</protein>
<accession>A0A6A6YGH8</accession>
<keyword evidence="2" id="KW-1185">Reference proteome</keyword>
<reference evidence="3" key="3">
    <citation type="submission" date="2025-04" db="UniProtKB">
        <authorList>
            <consortium name="RefSeq"/>
        </authorList>
    </citation>
    <scope>IDENTIFICATION</scope>
    <source>
        <strain evidence="3">CBS 304.34</strain>
    </source>
</reference>
<organism evidence="1">
    <name type="scientific">Mytilinidion resinicola</name>
    <dbReference type="NCBI Taxonomy" id="574789"/>
    <lineage>
        <taxon>Eukaryota</taxon>
        <taxon>Fungi</taxon>
        <taxon>Dikarya</taxon>
        <taxon>Ascomycota</taxon>
        <taxon>Pezizomycotina</taxon>
        <taxon>Dothideomycetes</taxon>
        <taxon>Pleosporomycetidae</taxon>
        <taxon>Mytilinidiales</taxon>
        <taxon>Mytilinidiaceae</taxon>
        <taxon>Mytilinidion</taxon>
    </lineage>
</organism>
<dbReference type="GeneID" id="54466598"/>
<evidence type="ECO:0000313" key="1">
    <source>
        <dbReference type="EMBL" id="KAF2807916.1"/>
    </source>
</evidence>
<reference evidence="3" key="2">
    <citation type="submission" date="2020-04" db="EMBL/GenBank/DDBJ databases">
        <authorList>
            <consortium name="NCBI Genome Project"/>
        </authorList>
    </citation>
    <scope>NUCLEOTIDE SEQUENCE</scope>
    <source>
        <strain evidence="3">CBS 304.34</strain>
    </source>
</reference>
<gene>
    <name evidence="1 3" type="ORF">BDZ99DRAFT_522524</name>
</gene>
<dbReference type="AlphaFoldDB" id="A0A6A6YGH8"/>